<accession>A0A8S5LQ60</accession>
<sequence length="170" mass="19320">MPTRCCGWKNQSTSALNGTIGKPKRQVNRMKMEIKYCERCGVFLGRVNPRKKYCTQCKRDVSCEQKRARRKALSSGRGFTPVKTVCQWCGKPMIKMSAAQKYHKDCAKDAAFASIAEHQSIRRERALNEKALEEKKIPSIGQVQALADKLGKHYGEVSRMLATGELTYEW</sequence>
<organism evidence="1">
    <name type="scientific">Siphoviridae sp. ctVFv13</name>
    <dbReference type="NCBI Taxonomy" id="2827576"/>
    <lineage>
        <taxon>Viruses</taxon>
        <taxon>Duplodnaviria</taxon>
        <taxon>Heunggongvirae</taxon>
        <taxon>Uroviricota</taxon>
        <taxon>Caudoviricetes</taxon>
    </lineage>
</organism>
<reference evidence="1" key="1">
    <citation type="journal article" date="2021" name="Proc. Natl. Acad. Sci. U.S.A.">
        <title>A Catalog of Tens of Thousands of Viruses from Human Metagenomes Reveals Hidden Associations with Chronic Diseases.</title>
        <authorList>
            <person name="Tisza M.J."/>
            <person name="Buck C.B."/>
        </authorList>
    </citation>
    <scope>NUCLEOTIDE SEQUENCE</scope>
    <source>
        <strain evidence="1">CtVFv13</strain>
    </source>
</reference>
<dbReference type="EMBL" id="BK015893">
    <property type="protein sequence ID" value="DAD72066.1"/>
    <property type="molecule type" value="Genomic_DNA"/>
</dbReference>
<proteinExistence type="predicted"/>
<protein>
    <submittedName>
        <fullName evidence="1">Putative tRNA pseudouridine synthase</fullName>
    </submittedName>
</protein>
<name>A0A8S5LQ60_9CAUD</name>
<evidence type="ECO:0000313" key="1">
    <source>
        <dbReference type="EMBL" id="DAD72066.1"/>
    </source>
</evidence>